<evidence type="ECO:0000256" key="2">
    <source>
        <dbReference type="ARBA" id="ARBA00022723"/>
    </source>
</evidence>
<evidence type="ECO:0000259" key="5">
    <source>
        <dbReference type="Pfam" id="PF01979"/>
    </source>
</evidence>
<dbReference type="Gene3D" id="2.30.40.10">
    <property type="entry name" value="Urease, subunit C, domain 1"/>
    <property type="match status" value="1"/>
</dbReference>
<evidence type="ECO:0000313" key="6">
    <source>
        <dbReference type="EMBL" id="KAK5994736.1"/>
    </source>
</evidence>
<dbReference type="InterPro" id="IPR011059">
    <property type="entry name" value="Metal-dep_hydrolase_composite"/>
</dbReference>
<keyword evidence="2" id="KW-0479">Metal-binding</keyword>
<organism evidence="6 7">
    <name type="scientific">Cladobotryum mycophilum</name>
    <dbReference type="NCBI Taxonomy" id="491253"/>
    <lineage>
        <taxon>Eukaryota</taxon>
        <taxon>Fungi</taxon>
        <taxon>Dikarya</taxon>
        <taxon>Ascomycota</taxon>
        <taxon>Pezizomycotina</taxon>
        <taxon>Sordariomycetes</taxon>
        <taxon>Hypocreomycetidae</taxon>
        <taxon>Hypocreales</taxon>
        <taxon>Hypocreaceae</taxon>
        <taxon>Cladobotryum</taxon>
    </lineage>
</organism>
<feature type="domain" description="Amidohydrolase-related" evidence="5">
    <location>
        <begin position="118"/>
        <end position="313"/>
    </location>
</feature>
<dbReference type="InterPro" id="IPR006680">
    <property type="entry name" value="Amidohydro-rel"/>
</dbReference>
<dbReference type="Gene3D" id="3.20.20.140">
    <property type="entry name" value="Metal-dependent hydrolases"/>
    <property type="match status" value="1"/>
</dbReference>
<comment type="caution">
    <text evidence="6">The sequence shown here is derived from an EMBL/GenBank/DDBJ whole genome shotgun (WGS) entry which is preliminary data.</text>
</comment>
<keyword evidence="4" id="KW-0862">Zinc</keyword>
<reference evidence="6 7" key="1">
    <citation type="submission" date="2024-01" db="EMBL/GenBank/DDBJ databases">
        <title>Complete genome of Cladobotryum mycophilum ATHUM6906.</title>
        <authorList>
            <person name="Christinaki A.C."/>
            <person name="Myridakis A.I."/>
            <person name="Kouvelis V.N."/>
        </authorList>
    </citation>
    <scope>NUCLEOTIDE SEQUENCE [LARGE SCALE GENOMIC DNA]</scope>
    <source>
        <strain evidence="6 7">ATHUM6906</strain>
    </source>
</reference>
<dbReference type="EMBL" id="JAVFKD010000004">
    <property type="protein sequence ID" value="KAK5994736.1"/>
    <property type="molecule type" value="Genomic_DNA"/>
</dbReference>
<keyword evidence="7" id="KW-1185">Reference proteome</keyword>
<accession>A0ABR0SRE1</accession>
<dbReference type="Pfam" id="PF01979">
    <property type="entry name" value="Amidohydro_1"/>
    <property type="match status" value="1"/>
</dbReference>
<evidence type="ECO:0000256" key="4">
    <source>
        <dbReference type="ARBA" id="ARBA00022833"/>
    </source>
</evidence>
<evidence type="ECO:0000313" key="7">
    <source>
        <dbReference type="Proteomes" id="UP001338125"/>
    </source>
</evidence>
<dbReference type="SUPFAM" id="SSF51556">
    <property type="entry name" value="Metallo-dependent hydrolases"/>
    <property type="match status" value="1"/>
</dbReference>
<gene>
    <name evidence="6" type="ORF">PT974_03119</name>
</gene>
<proteinExistence type="predicted"/>
<dbReference type="PANTHER" id="PTHR11271">
    <property type="entry name" value="GUANINE DEAMINASE"/>
    <property type="match status" value="1"/>
</dbReference>
<dbReference type="SUPFAM" id="SSF51338">
    <property type="entry name" value="Composite domain of metallo-dependent hydrolases"/>
    <property type="match status" value="1"/>
</dbReference>
<sequence length="391" mass="42775">MESVDAGTTTVIDHAHMNYSPENNKEAIRATIASGIRSTFCYCAHPRVTTWKPELNITKDLFPDWSISTFKELASMQPFGPNGRVRLGFAMDIMYVPPAVLKDTYAMVRGYGVHLITSHVSRIRAVHSSPSAITVLHNNALLGPDVLLAHANQASTEELNYLKKSGAHLSSTPLSEMQMGHGHPICLRDGFAGISSIGTDSNGICTSYIPAQMRIVLQDTRAQRTEDRIQKGLSESAVGPTVEDVYNLGTLLGAEAIGLHHEIGSLRVGKKADIVIFNGRSPSMISVSERNPIAGIVLFSSERDVQTVIVDGVIQKDDFSPKPVSIPEDIQQREDVNIIESKSLGWWEVAAKLDESRKRLEVTRAEAVDEKLVREALIKSFSSISVTTDSK</sequence>
<protein>
    <submittedName>
        <fullName evidence="6">5'-deoxyadenosine deaminase-like protein</fullName>
    </submittedName>
</protein>
<evidence type="ECO:0000256" key="3">
    <source>
        <dbReference type="ARBA" id="ARBA00022801"/>
    </source>
</evidence>
<dbReference type="Proteomes" id="UP001338125">
    <property type="component" value="Unassembled WGS sequence"/>
</dbReference>
<dbReference type="PANTHER" id="PTHR11271:SF37">
    <property type="entry name" value="FAMILY PROTEIN, PUTATIVE (AFU_ORTHOLOGUE AFUA_4G00460)-RELATED"/>
    <property type="match status" value="1"/>
</dbReference>
<evidence type="ECO:0000256" key="1">
    <source>
        <dbReference type="ARBA" id="ARBA00001947"/>
    </source>
</evidence>
<name>A0ABR0SRE1_9HYPO</name>
<dbReference type="InterPro" id="IPR051607">
    <property type="entry name" value="Metallo-dep_hydrolases"/>
</dbReference>
<comment type="cofactor">
    <cofactor evidence="1">
        <name>Zn(2+)</name>
        <dbReference type="ChEBI" id="CHEBI:29105"/>
    </cofactor>
</comment>
<dbReference type="InterPro" id="IPR032466">
    <property type="entry name" value="Metal_Hydrolase"/>
</dbReference>
<keyword evidence="3" id="KW-0378">Hydrolase</keyword>